<keyword evidence="3" id="KW-0805">Transcription regulation</keyword>
<dbReference type="Gene3D" id="1.10.1740.10">
    <property type="match status" value="1"/>
</dbReference>
<dbReference type="GO" id="GO:0006352">
    <property type="term" value="P:DNA-templated transcription initiation"/>
    <property type="evidence" value="ECO:0007669"/>
    <property type="project" value="InterPro"/>
</dbReference>
<organism evidence="7 8">
    <name type="scientific">Halobacillus litoralis</name>
    <dbReference type="NCBI Taxonomy" id="45668"/>
    <lineage>
        <taxon>Bacteria</taxon>
        <taxon>Bacillati</taxon>
        <taxon>Bacillota</taxon>
        <taxon>Bacilli</taxon>
        <taxon>Bacillales</taxon>
        <taxon>Bacillaceae</taxon>
        <taxon>Halobacillus</taxon>
    </lineage>
</organism>
<comment type="similarity">
    <text evidence="1">Belongs to the sigma-70 factor family.</text>
</comment>
<dbReference type="Pfam" id="PF04542">
    <property type="entry name" value="Sigma70_r2"/>
    <property type="match status" value="1"/>
</dbReference>
<protein>
    <recommendedName>
        <fullName evidence="2">RNA polymerase sigma factor SigS</fullName>
    </recommendedName>
</protein>
<dbReference type="InterPro" id="IPR013325">
    <property type="entry name" value="RNA_pol_sigma_r2"/>
</dbReference>
<dbReference type="SUPFAM" id="SSF46894">
    <property type="entry name" value="C-terminal effector domain of the bipartite response regulators"/>
    <property type="match status" value="1"/>
</dbReference>
<sequence>MHRKECVMKDHILDFPAYQRLIHSCLRRWKLPEPYEDCLQESYLIYVRCVEKYDYKRSKFSTFFIQSLYRHFQTMNRRNHQNREAIHFFSIQQNPHEKDPLHEPLLLLDIYHFSSLTLIEQAVFERCYTGYTVNQISSLIGKSPSTILRARRQIRRKTADCLPT</sequence>
<dbReference type="GO" id="GO:0003677">
    <property type="term" value="F:DNA binding"/>
    <property type="evidence" value="ECO:0007669"/>
    <property type="project" value="InterPro"/>
</dbReference>
<evidence type="ECO:0000256" key="5">
    <source>
        <dbReference type="ARBA" id="ARBA00024701"/>
    </source>
</evidence>
<dbReference type="EMBL" id="WMFA01000001">
    <property type="protein sequence ID" value="MYL69782.1"/>
    <property type="molecule type" value="Genomic_DNA"/>
</dbReference>
<evidence type="ECO:0000256" key="1">
    <source>
        <dbReference type="ARBA" id="ARBA00007788"/>
    </source>
</evidence>
<dbReference type="GO" id="GO:0003700">
    <property type="term" value="F:DNA-binding transcription factor activity"/>
    <property type="evidence" value="ECO:0007669"/>
    <property type="project" value="InterPro"/>
</dbReference>
<dbReference type="Proteomes" id="UP000450457">
    <property type="component" value="Unassembled WGS sequence"/>
</dbReference>
<evidence type="ECO:0000259" key="6">
    <source>
        <dbReference type="Pfam" id="PF04542"/>
    </source>
</evidence>
<reference evidence="7 8" key="1">
    <citation type="submission" date="2019-11" db="EMBL/GenBank/DDBJ databases">
        <title>Genome sequences of 17 halophilic strains isolated from different environments.</title>
        <authorList>
            <person name="Furrow R.E."/>
        </authorList>
    </citation>
    <scope>NUCLEOTIDE SEQUENCE [LARGE SCALE GENOMIC DNA]</scope>
    <source>
        <strain evidence="7 8">SL-4</strain>
    </source>
</reference>
<feature type="domain" description="RNA polymerase sigma-70 region 2" evidence="6">
    <location>
        <begin position="17"/>
        <end position="77"/>
    </location>
</feature>
<accession>A0A845F6B1</accession>
<evidence type="ECO:0000313" key="8">
    <source>
        <dbReference type="Proteomes" id="UP000450457"/>
    </source>
</evidence>
<dbReference type="GeneID" id="92289291"/>
<dbReference type="SUPFAM" id="SSF88946">
    <property type="entry name" value="Sigma2 domain of RNA polymerase sigma factors"/>
    <property type="match status" value="1"/>
</dbReference>
<dbReference type="AlphaFoldDB" id="A0A845F6B1"/>
<name>A0A845F6B1_9BACI</name>
<evidence type="ECO:0000256" key="2">
    <source>
        <dbReference type="ARBA" id="ARBA00021245"/>
    </source>
</evidence>
<keyword evidence="4" id="KW-0804">Transcription</keyword>
<dbReference type="InterPro" id="IPR016032">
    <property type="entry name" value="Sig_transdc_resp-reg_C-effctor"/>
</dbReference>
<comment type="function">
    <text evidence="5">Sigma factors are initiation factors that promote the attachment of RNA polymerase to specific initiation sites and are then released. Sigma-S contributes to the protection against external stress, thus playing a role in cellular fitness and survival.</text>
</comment>
<proteinExistence type="inferred from homology"/>
<evidence type="ECO:0000313" key="7">
    <source>
        <dbReference type="EMBL" id="MYL69782.1"/>
    </source>
</evidence>
<evidence type="ECO:0000256" key="3">
    <source>
        <dbReference type="ARBA" id="ARBA00023015"/>
    </source>
</evidence>
<gene>
    <name evidence="7" type="ORF">GLW00_02905</name>
</gene>
<comment type="caution">
    <text evidence="7">The sequence shown here is derived from an EMBL/GenBank/DDBJ whole genome shotgun (WGS) entry which is preliminary data.</text>
</comment>
<dbReference type="InterPro" id="IPR007627">
    <property type="entry name" value="RNA_pol_sigma70_r2"/>
</dbReference>
<evidence type="ECO:0000256" key="4">
    <source>
        <dbReference type="ARBA" id="ARBA00023163"/>
    </source>
</evidence>
<dbReference type="RefSeq" id="WP_369126781.1">
    <property type="nucleotide sequence ID" value="NZ_WMFA01000001.1"/>
</dbReference>